<comment type="caution">
    <text evidence="2">The sequence shown here is derived from an EMBL/GenBank/DDBJ whole genome shotgun (WGS) entry which is preliminary data.</text>
</comment>
<evidence type="ECO:0000256" key="1">
    <source>
        <dbReference type="SAM" id="MobiDB-lite"/>
    </source>
</evidence>
<evidence type="ECO:0000313" key="2">
    <source>
        <dbReference type="EMBL" id="CAK9003360.1"/>
    </source>
</evidence>
<organism evidence="2 3">
    <name type="scientific">Durusdinium trenchii</name>
    <dbReference type="NCBI Taxonomy" id="1381693"/>
    <lineage>
        <taxon>Eukaryota</taxon>
        <taxon>Sar</taxon>
        <taxon>Alveolata</taxon>
        <taxon>Dinophyceae</taxon>
        <taxon>Suessiales</taxon>
        <taxon>Symbiodiniaceae</taxon>
        <taxon>Durusdinium</taxon>
    </lineage>
</organism>
<dbReference type="Proteomes" id="UP001642484">
    <property type="component" value="Unassembled WGS sequence"/>
</dbReference>
<feature type="compositionally biased region" description="Low complexity" evidence="1">
    <location>
        <begin position="227"/>
        <end position="244"/>
    </location>
</feature>
<feature type="region of interest" description="Disordered" evidence="1">
    <location>
        <begin position="223"/>
        <end position="244"/>
    </location>
</feature>
<keyword evidence="3" id="KW-1185">Reference proteome</keyword>
<feature type="region of interest" description="Disordered" evidence="1">
    <location>
        <begin position="1"/>
        <end position="35"/>
    </location>
</feature>
<name>A0ABP0ILA1_9DINO</name>
<sequence length="244" mass="27039">MHQVYTIAPSGATSPNKRNGSLRRTPPRNRRTTSEWVRQVKSGPSDCCDGVCHFAPGTNATQWPSSAVIVPSSMWKGPRTRLDDPKAVQNAHMSTVEPIGRATFRHRSCWSVRRRWRTPRSRCWSFWSQGSDCKFCHSLHVGRPASLDAQQRALIASWSLAKLLDAVLPHLKKATGVALHPGSAHLLELVQRELDLRKTTITTRMALAGEGFRWGGKQKILEHDFPPKNSGSPGSTGPGFSTMV</sequence>
<evidence type="ECO:0000313" key="3">
    <source>
        <dbReference type="Proteomes" id="UP001642484"/>
    </source>
</evidence>
<reference evidence="2 3" key="1">
    <citation type="submission" date="2024-02" db="EMBL/GenBank/DDBJ databases">
        <authorList>
            <person name="Chen Y."/>
            <person name="Shah S."/>
            <person name="Dougan E. K."/>
            <person name="Thang M."/>
            <person name="Chan C."/>
        </authorList>
    </citation>
    <scope>NUCLEOTIDE SEQUENCE [LARGE SCALE GENOMIC DNA]</scope>
</reference>
<proteinExistence type="predicted"/>
<dbReference type="EMBL" id="CAXAMN010003196">
    <property type="protein sequence ID" value="CAK9003360.1"/>
    <property type="molecule type" value="Genomic_DNA"/>
</dbReference>
<gene>
    <name evidence="2" type="ORF">CCMP2556_LOCUS7256</name>
</gene>
<protein>
    <submittedName>
        <fullName evidence="2">Uncharacterized protein</fullName>
    </submittedName>
</protein>
<accession>A0ABP0ILA1</accession>